<accession>A0A7X2ZCJ7</accession>
<reference evidence="10 11" key="1">
    <citation type="submission" date="2019-11" db="EMBL/GenBank/DDBJ databases">
        <title>Draft genome sequences of five Paenibacillus species of dairy origin.</title>
        <authorList>
            <person name="Olajide A.M."/>
            <person name="Chen S."/>
            <person name="Lapointe G."/>
        </authorList>
    </citation>
    <scope>NUCLEOTIDE SEQUENCE [LARGE SCALE GENOMIC DNA]</scope>
    <source>
        <strain evidence="10 11">2CS3</strain>
    </source>
</reference>
<keyword evidence="3 6" id="KW-0808">Transferase</keyword>
<name>A0A7X2ZCJ7_9BACL</name>
<feature type="region of interest" description="Disordered" evidence="7">
    <location>
        <begin position="84"/>
        <end position="139"/>
    </location>
</feature>
<feature type="domain" description="Lipoyl-binding" evidence="8">
    <location>
        <begin position="2"/>
        <end position="77"/>
    </location>
</feature>
<evidence type="ECO:0000256" key="3">
    <source>
        <dbReference type="ARBA" id="ARBA00022679"/>
    </source>
</evidence>
<dbReference type="RefSeq" id="WP_155615158.1">
    <property type="nucleotide sequence ID" value="NZ_WNZX01000014.1"/>
</dbReference>
<evidence type="ECO:0000256" key="6">
    <source>
        <dbReference type="RuleBase" id="RU003423"/>
    </source>
</evidence>
<dbReference type="SUPFAM" id="SSF51230">
    <property type="entry name" value="Single hybrid motif"/>
    <property type="match status" value="1"/>
</dbReference>
<dbReference type="FunFam" id="3.30.559.10:FF:000007">
    <property type="entry name" value="Dihydrolipoamide acetyltransferase component of pyruvate dehydrogenase complex"/>
    <property type="match status" value="1"/>
</dbReference>
<dbReference type="InterPro" id="IPR001078">
    <property type="entry name" value="2-oxoacid_DH_actylTfrase"/>
</dbReference>
<dbReference type="Gene3D" id="4.10.320.10">
    <property type="entry name" value="E3-binding domain"/>
    <property type="match status" value="2"/>
</dbReference>
<dbReference type="SUPFAM" id="SSF52777">
    <property type="entry name" value="CoA-dependent acyltransferases"/>
    <property type="match status" value="1"/>
</dbReference>
<dbReference type="Proteomes" id="UP000450917">
    <property type="component" value="Unassembled WGS sequence"/>
</dbReference>
<dbReference type="PROSITE" id="PS51826">
    <property type="entry name" value="PSBD"/>
    <property type="match status" value="2"/>
</dbReference>
<evidence type="ECO:0000256" key="1">
    <source>
        <dbReference type="ARBA" id="ARBA00001938"/>
    </source>
</evidence>
<dbReference type="InterPro" id="IPR004167">
    <property type="entry name" value="PSBD"/>
</dbReference>
<evidence type="ECO:0000256" key="2">
    <source>
        <dbReference type="ARBA" id="ARBA00007317"/>
    </source>
</evidence>
<keyword evidence="4 6" id="KW-0450">Lipoyl</keyword>
<evidence type="ECO:0000256" key="4">
    <source>
        <dbReference type="ARBA" id="ARBA00022823"/>
    </source>
</evidence>
<feature type="compositionally biased region" description="Low complexity" evidence="7">
    <location>
        <begin position="88"/>
        <end position="132"/>
    </location>
</feature>
<evidence type="ECO:0000313" key="11">
    <source>
        <dbReference type="Proteomes" id="UP000450917"/>
    </source>
</evidence>
<keyword evidence="5 6" id="KW-0012">Acyltransferase</keyword>
<dbReference type="Pfam" id="PF00198">
    <property type="entry name" value="2-oxoacid_dh"/>
    <property type="match status" value="1"/>
</dbReference>
<evidence type="ECO:0000256" key="7">
    <source>
        <dbReference type="SAM" id="MobiDB-lite"/>
    </source>
</evidence>
<comment type="similarity">
    <text evidence="2 6">Belongs to the 2-oxoacid dehydrogenase family.</text>
</comment>
<dbReference type="GO" id="GO:0005737">
    <property type="term" value="C:cytoplasm"/>
    <property type="evidence" value="ECO:0007669"/>
    <property type="project" value="TreeGrafter"/>
</dbReference>
<dbReference type="PANTHER" id="PTHR43178:SF5">
    <property type="entry name" value="LIPOAMIDE ACYLTRANSFERASE COMPONENT OF BRANCHED-CHAIN ALPHA-KETO ACID DEHYDROGENASE COMPLEX, MITOCHONDRIAL"/>
    <property type="match status" value="1"/>
</dbReference>
<evidence type="ECO:0000259" key="8">
    <source>
        <dbReference type="PROSITE" id="PS50968"/>
    </source>
</evidence>
<gene>
    <name evidence="10" type="ORF">GNP93_16955</name>
</gene>
<dbReference type="GO" id="GO:0016407">
    <property type="term" value="F:acetyltransferase activity"/>
    <property type="evidence" value="ECO:0007669"/>
    <property type="project" value="TreeGrafter"/>
</dbReference>
<dbReference type="InterPro" id="IPR023213">
    <property type="entry name" value="CAT-like_dom_sf"/>
</dbReference>
<dbReference type="InterPro" id="IPR050743">
    <property type="entry name" value="2-oxoacid_DH_E2_comp"/>
</dbReference>
<evidence type="ECO:0000313" key="10">
    <source>
        <dbReference type="EMBL" id="MUG72362.1"/>
    </source>
</evidence>
<evidence type="ECO:0000259" key="9">
    <source>
        <dbReference type="PROSITE" id="PS51826"/>
    </source>
</evidence>
<organism evidence="10 11">
    <name type="scientific">Paenibacillus validus</name>
    <dbReference type="NCBI Taxonomy" id="44253"/>
    <lineage>
        <taxon>Bacteria</taxon>
        <taxon>Bacillati</taxon>
        <taxon>Bacillota</taxon>
        <taxon>Bacilli</taxon>
        <taxon>Bacillales</taxon>
        <taxon>Paenibacillaceae</taxon>
        <taxon>Paenibacillus</taxon>
    </lineage>
</organism>
<feature type="domain" description="Peripheral subunit-binding (PSBD)" evidence="9">
    <location>
        <begin position="177"/>
        <end position="214"/>
    </location>
</feature>
<protein>
    <recommendedName>
        <fullName evidence="6">Dihydrolipoamide acetyltransferase component of pyruvate dehydrogenase complex</fullName>
        <ecNumber evidence="6">2.3.1.-</ecNumber>
    </recommendedName>
</protein>
<dbReference type="InterPro" id="IPR000089">
    <property type="entry name" value="Biotin_lipoyl"/>
</dbReference>
<feature type="domain" description="Peripheral subunit-binding (PSBD)" evidence="9">
    <location>
        <begin position="126"/>
        <end position="163"/>
    </location>
</feature>
<dbReference type="InterPro" id="IPR036625">
    <property type="entry name" value="E3-bd_dom_sf"/>
</dbReference>
<dbReference type="SUPFAM" id="SSF47005">
    <property type="entry name" value="Peripheral subunit-binding domain of 2-oxo acid dehydrogenase complex"/>
    <property type="match status" value="2"/>
</dbReference>
<dbReference type="Gene3D" id="2.40.50.100">
    <property type="match status" value="1"/>
</dbReference>
<dbReference type="Pfam" id="PF02817">
    <property type="entry name" value="E3_binding"/>
    <property type="match status" value="2"/>
</dbReference>
<evidence type="ECO:0000256" key="5">
    <source>
        <dbReference type="ARBA" id="ARBA00023315"/>
    </source>
</evidence>
<dbReference type="PANTHER" id="PTHR43178">
    <property type="entry name" value="DIHYDROLIPOAMIDE ACETYLTRANSFERASE COMPONENT OF PYRUVATE DEHYDROGENASE COMPLEX"/>
    <property type="match status" value="1"/>
</dbReference>
<dbReference type="EC" id="2.3.1.-" evidence="6"/>
<dbReference type="InterPro" id="IPR011053">
    <property type="entry name" value="Single_hybrid_motif"/>
</dbReference>
<dbReference type="AlphaFoldDB" id="A0A7X2ZCJ7"/>
<sequence>MLNEVFMPKLGMTMETGTIIRWFKQEGEAVRQGDTLLEVLTDKINIEVEAYHSGILVKRYYEEDAVVPVNHVIGYIGEAGDQAPAWPPDASGAASDGEAAGPAASGQGAVEASEEPAQAPAEGKPRATPAARKATRDHGVALQQVKGSGEKGRIHRADVEGYVSAGAKAKEAASTVRATPLAQKVAAANGLELGQVEGSGERGKIVRSDVERALQPAKVQAGEKRVIKLQGMRKIIAQRMSQSAYTAPHVTITTTVDMTAAKAMRTELLPIVEKQTGLRLSYTEILLKAISACLVKHPNLNARWENEEVVLQDHTNIGLAVSVKDGLLVPVIFEAERMGLAELVRKSKEVAGKARDNKLKPEDLSGGTFTVSNLGMYAVDSFTPIINQPEVAILGVGQIQDKPAVIGGQVLVRPMMTLSLSFDHRVVDGAPAAAFLTELKTVLEQPYQLLV</sequence>
<dbReference type="CDD" id="cd06849">
    <property type="entry name" value="lipoyl_domain"/>
    <property type="match status" value="1"/>
</dbReference>
<dbReference type="GO" id="GO:0031405">
    <property type="term" value="F:lipoic acid binding"/>
    <property type="evidence" value="ECO:0007669"/>
    <property type="project" value="TreeGrafter"/>
</dbReference>
<comment type="cofactor">
    <cofactor evidence="1 6">
        <name>(R)-lipoate</name>
        <dbReference type="ChEBI" id="CHEBI:83088"/>
    </cofactor>
</comment>
<comment type="caution">
    <text evidence="10">The sequence shown here is derived from an EMBL/GenBank/DDBJ whole genome shotgun (WGS) entry which is preliminary data.</text>
</comment>
<dbReference type="Pfam" id="PF00364">
    <property type="entry name" value="Biotin_lipoyl"/>
    <property type="match status" value="1"/>
</dbReference>
<proteinExistence type="inferred from homology"/>
<dbReference type="PROSITE" id="PS50968">
    <property type="entry name" value="BIOTINYL_LIPOYL"/>
    <property type="match status" value="1"/>
</dbReference>
<dbReference type="Gene3D" id="3.30.559.10">
    <property type="entry name" value="Chloramphenicol acetyltransferase-like domain"/>
    <property type="match status" value="1"/>
</dbReference>
<keyword evidence="11" id="KW-1185">Reference proteome</keyword>
<dbReference type="EMBL" id="WNZX01000014">
    <property type="protein sequence ID" value="MUG72362.1"/>
    <property type="molecule type" value="Genomic_DNA"/>
</dbReference>